<dbReference type="EMBL" id="NOKA02000014">
    <property type="protein sequence ID" value="RDY31520.1"/>
    <property type="molecule type" value="Genomic_DNA"/>
</dbReference>
<proteinExistence type="predicted"/>
<dbReference type="SUPFAM" id="SSF51735">
    <property type="entry name" value="NAD(P)-binding Rossmann-fold domains"/>
    <property type="match status" value="1"/>
</dbReference>
<dbReference type="PANTHER" id="PTHR43833:SF7">
    <property type="entry name" value="KTR SYSTEM POTASSIUM UPTAKE PROTEIN C"/>
    <property type="match status" value="1"/>
</dbReference>
<reference evidence="3 6" key="2">
    <citation type="submission" date="2018-05" db="EMBL/GenBank/DDBJ databases">
        <title>Genomic Encyclopedia of Type Strains, Phase IV (KMG-IV): sequencing the most valuable type-strain genomes for metagenomic binning, comparative biology and taxonomic classification.</title>
        <authorList>
            <person name="Goeker M."/>
        </authorList>
    </citation>
    <scope>NUCLEOTIDE SEQUENCE [LARGE SCALE GENOMIC DNA]</scope>
    <source>
        <strain evidence="3 6">DSM 28816</strain>
    </source>
</reference>
<evidence type="ECO:0000313" key="3">
    <source>
        <dbReference type="EMBL" id="PXV89049.1"/>
    </source>
</evidence>
<dbReference type="OrthoDB" id="9776294at2"/>
<dbReference type="AlphaFoldDB" id="A0A255I5F6"/>
<dbReference type="RefSeq" id="WP_094379117.1">
    <property type="nucleotide sequence ID" value="NZ_NOKA02000014.1"/>
</dbReference>
<dbReference type="InterPro" id="IPR036721">
    <property type="entry name" value="RCK_C_sf"/>
</dbReference>
<dbReference type="InterPro" id="IPR036291">
    <property type="entry name" value="NAD(P)-bd_dom_sf"/>
</dbReference>
<evidence type="ECO:0000313" key="4">
    <source>
        <dbReference type="EMBL" id="RDY31520.1"/>
    </source>
</evidence>
<comment type="caution">
    <text evidence="4">The sequence shown here is derived from an EMBL/GenBank/DDBJ whole genome shotgun (WGS) entry which is preliminary data.</text>
</comment>
<evidence type="ECO:0000259" key="1">
    <source>
        <dbReference type="PROSITE" id="PS51201"/>
    </source>
</evidence>
<protein>
    <submittedName>
        <fullName evidence="3">Trk system potassium uptake protein TrkA</fullName>
    </submittedName>
    <submittedName>
        <fullName evidence="4">TrkA family potassium uptake protein</fullName>
    </submittedName>
</protein>
<dbReference type="GO" id="GO:0006813">
    <property type="term" value="P:potassium ion transport"/>
    <property type="evidence" value="ECO:0007669"/>
    <property type="project" value="InterPro"/>
</dbReference>
<dbReference type="EMBL" id="QICS01000007">
    <property type="protein sequence ID" value="PXV89049.1"/>
    <property type="molecule type" value="Genomic_DNA"/>
</dbReference>
<organism evidence="4 5">
    <name type="scientific">Lachnotalea glycerini</name>
    <dbReference type="NCBI Taxonomy" id="1763509"/>
    <lineage>
        <taxon>Bacteria</taxon>
        <taxon>Bacillati</taxon>
        <taxon>Bacillota</taxon>
        <taxon>Clostridia</taxon>
        <taxon>Lachnospirales</taxon>
        <taxon>Lachnospiraceae</taxon>
        <taxon>Lachnotalea</taxon>
    </lineage>
</organism>
<keyword evidence="5" id="KW-1185">Reference proteome</keyword>
<dbReference type="SUPFAM" id="SSF116726">
    <property type="entry name" value="TrkA C-terminal domain-like"/>
    <property type="match status" value="1"/>
</dbReference>
<dbReference type="Gene3D" id="3.30.70.1450">
    <property type="entry name" value="Regulator of K+ conductance, C-terminal domain"/>
    <property type="match status" value="1"/>
</dbReference>
<dbReference type="Gene3D" id="3.40.50.720">
    <property type="entry name" value="NAD(P)-binding Rossmann-like Domain"/>
    <property type="match status" value="1"/>
</dbReference>
<dbReference type="PROSITE" id="PS51201">
    <property type="entry name" value="RCK_N"/>
    <property type="match status" value="1"/>
</dbReference>
<dbReference type="PANTHER" id="PTHR43833">
    <property type="entry name" value="POTASSIUM CHANNEL PROTEIN 2-RELATED-RELATED"/>
    <property type="match status" value="1"/>
</dbReference>
<dbReference type="GO" id="GO:0008324">
    <property type="term" value="F:monoatomic cation transmembrane transporter activity"/>
    <property type="evidence" value="ECO:0007669"/>
    <property type="project" value="InterPro"/>
</dbReference>
<gene>
    <name evidence="3" type="ORF">C8E03_10725</name>
    <name evidence="4" type="ORF">CG710_009200</name>
</gene>
<dbReference type="InterPro" id="IPR003148">
    <property type="entry name" value="RCK_N"/>
</dbReference>
<accession>A0A255I5F6</accession>
<reference evidence="4" key="3">
    <citation type="submission" date="2018-07" db="EMBL/GenBank/DDBJ databases">
        <authorList>
            <person name="Quirk P.G."/>
            <person name="Krulwich T.A."/>
        </authorList>
    </citation>
    <scope>NUCLEOTIDE SEQUENCE</scope>
    <source>
        <strain evidence="4">CCRI-19302</strain>
    </source>
</reference>
<evidence type="ECO:0000259" key="2">
    <source>
        <dbReference type="PROSITE" id="PS51202"/>
    </source>
</evidence>
<dbReference type="PROSITE" id="PS51202">
    <property type="entry name" value="RCK_C"/>
    <property type="match status" value="1"/>
</dbReference>
<name>A0A255I5F6_9FIRM</name>
<reference evidence="4 5" key="1">
    <citation type="journal article" date="2017" name="Genome Announc.">
        <title>Draft Genome Sequence of a Sporulating and Motile Strain of Lachnotalea glycerini Isolated from Water in Quebec City, Canada.</title>
        <authorList>
            <person name="Maheux A.F."/>
            <person name="Boudreau D.K."/>
            <person name="Berube E."/>
            <person name="Boissinot M."/>
            <person name="Raymond F."/>
            <person name="Brodeur S."/>
            <person name="Corbeil J."/>
            <person name="Isabel S."/>
            <person name="Omar R.F."/>
            <person name="Bergeron M.G."/>
        </authorList>
    </citation>
    <scope>NUCLEOTIDE SEQUENCE [LARGE SCALE GENOMIC DNA]</scope>
    <source>
        <strain evidence="4 5">CCRI-19302</strain>
    </source>
</reference>
<feature type="domain" description="RCK N-terminal" evidence="1">
    <location>
        <begin position="1"/>
        <end position="118"/>
    </location>
</feature>
<dbReference type="Pfam" id="PF02254">
    <property type="entry name" value="TrkA_N"/>
    <property type="match status" value="1"/>
</dbReference>
<feature type="domain" description="RCK C-terminal" evidence="2">
    <location>
        <begin position="134"/>
        <end position="218"/>
    </location>
</feature>
<evidence type="ECO:0000313" key="6">
    <source>
        <dbReference type="Proteomes" id="UP000247523"/>
    </source>
</evidence>
<dbReference type="InterPro" id="IPR050721">
    <property type="entry name" value="Trk_Ktr_HKT_K-transport"/>
</dbReference>
<dbReference type="Proteomes" id="UP000247523">
    <property type="component" value="Unassembled WGS sequence"/>
</dbReference>
<dbReference type="Proteomes" id="UP000216411">
    <property type="component" value="Unassembled WGS sequence"/>
</dbReference>
<sequence>MKSILIIGMGRFGQHLCKNLNKLGNEVMIIDLLEEKLSDLLPFVTAAKIGDCTNEEVLKSLGISNFDICFVCIGSNFQSSLEITSLVKELGAKYVISKANRDIHAKFLLRNGADEVIYPNRDIAEKLAVRCSANHVFDYVELTEGYSIVEIPPLSSWLGKSIKQIGIRPNFRVSILGIKKEDSEVKLLPPADYIITGKEHLMIIGMKSDIDKILADTR</sequence>
<dbReference type="InterPro" id="IPR006037">
    <property type="entry name" value="RCK_C"/>
</dbReference>
<dbReference type="Pfam" id="PF02080">
    <property type="entry name" value="TrkA_C"/>
    <property type="match status" value="1"/>
</dbReference>
<evidence type="ECO:0000313" key="5">
    <source>
        <dbReference type="Proteomes" id="UP000216411"/>
    </source>
</evidence>